<accession>A0A7J6E371</accession>
<name>A0A7J6E371_CANSA</name>
<dbReference type="Pfam" id="PF07224">
    <property type="entry name" value="Chlorophyllase"/>
    <property type="match status" value="1"/>
</dbReference>
<protein>
    <submittedName>
        <fullName evidence="1">Uncharacterized protein</fullName>
    </submittedName>
</protein>
<evidence type="ECO:0000313" key="1">
    <source>
        <dbReference type="EMBL" id="KAF4352873.1"/>
    </source>
</evidence>
<dbReference type="AlphaFoldDB" id="A0A7J6E371"/>
<dbReference type="GO" id="GO:0047746">
    <property type="term" value="F:chlorophyllase activity"/>
    <property type="evidence" value="ECO:0007669"/>
    <property type="project" value="TreeGrafter"/>
</dbReference>
<comment type="caution">
    <text evidence="1">The sequence shown here is derived from an EMBL/GenBank/DDBJ whole genome shotgun (WGS) entry which is preliminary data.</text>
</comment>
<dbReference type="PANTHER" id="PTHR33428:SF2">
    <property type="entry name" value="CHLOROPHYLLASE-2"/>
    <property type="match status" value="1"/>
</dbReference>
<organism evidence="1 2">
    <name type="scientific">Cannabis sativa</name>
    <name type="common">Hemp</name>
    <name type="synonym">Marijuana</name>
    <dbReference type="NCBI Taxonomy" id="3483"/>
    <lineage>
        <taxon>Eukaryota</taxon>
        <taxon>Viridiplantae</taxon>
        <taxon>Streptophyta</taxon>
        <taxon>Embryophyta</taxon>
        <taxon>Tracheophyta</taxon>
        <taxon>Spermatophyta</taxon>
        <taxon>Magnoliopsida</taxon>
        <taxon>eudicotyledons</taxon>
        <taxon>Gunneridae</taxon>
        <taxon>Pentapetalae</taxon>
        <taxon>rosids</taxon>
        <taxon>fabids</taxon>
        <taxon>Rosales</taxon>
        <taxon>Cannabaceae</taxon>
        <taxon>Cannabis</taxon>
    </lineage>
</organism>
<dbReference type="PANTHER" id="PTHR33428">
    <property type="entry name" value="CHLOROPHYLLASE-2, CHLOROPLASTIC"/>
    <property type="match status" value="1"/>
</dbReference>
<sequence length="75" mass="8502">MDKGKQTPPPVLTYVPHSFDLDMPVMLKGISVPSLCFLRVLTMWTSLRNAKKPACYFVVKDYGHLDMLDDETKGN</sequence>
<dbReference type="InterPro" id="IPR017395">
    <property type="entry name" value="Chlorophyllase-like"/>
</dbReference>
<reference evidence="1 2" key="1">
    <citation type="journal article" date="2020" name="bioRxiv">
        <title>Sequence and annotation of 42 cannabis genomes reveals extensive copy number variation in cannabinoid synthesis and pathogen resistance genes.</title>
        <authorList>
            <person name="Mckernan K.J."/>
            <person name="Helbert Y."/>
            <person name="Kane L.T."/>
            <person name="Ebling H."/>
            <person name="Zhang L."/>
            <person name="Liu B."/>
            <person name="Eaton Z."/>
            <person name="Mclaughlin S."/>
            <person name="Kingan S."/>
            <person name="Baybayan P."/>
            <person name="Concepcion G."/>
            <person name="Jordan M."/>
            <person name="Riva A."/>
            <person name="Barbazuk W."/>
            <person name="Harkins T."/>
        </authorList>
    </citation>
    <scope>NUCLEOTIDE SEQUENCE [LARGE SCALE GENOMIC DNA]</scope>
    <source>
        <strain evidence="2">cv. Jamaican Lion 4</strain>
        <tissue evidence="1">Leaf</tissue>
    </source>
</reference>
<gene>
    <name evidence="1" type="ORF">F8388_002063</name>
</gene>
<dbReference type="EMBL" id="JAATIP010000304">
    <property type="protein sequence ID" value="KAF4352873.1"/>
    <property type="molecule type" value="Genomic_DNA"/>
</dbReference>
<dbReference type="Proteomes" id="UP000525078">
    <property type="component" value="Unassembled WGS sequence"/>
</dbReference>
<evidence type="ECO:0000313" key="2">
    <source>
        <dbReference type="Proteomes" id="UP000525078"/>
    </source>
</evidence>
<proteinExistence type="predicted"/>
<dbReference type="GO" id="GO:0015996">
    <property type="term" value="P:chlorophyll catabolic process"/>
    <property type="evidence" value="ECO:0007669"/>
    <property type="project" value="TreeGrafter"/>
</dbReference>